<keyword evidence="2 5" id="KW-0812">Transmembrane</keyword>
<feature type="domain" description="Methylamine utilisation protein MauE" evidence="7">
    <location>
        <begin position="123"/>
        <end position="245"/>
    </location>
</feature>
<gene>
    <name evidence="8" type="ORF">ACFVKH_19690</name>
</gene>
<dbReference type="InterPro" id="IPR002109">
    <property type="entry name" value="Glutaredoxin"/>
</dbReference>
<evidence type="ECO:0000313" key="8">
    <source>
        <dbReference type="EMBL" id="MFE4108509.1"/>
    </source>
</evidence>
<evidence type="ECO:0000259" key="7">
    <source>
        <dbReference type="Pfam" id="PF07291"/>
    </source>
</evidence>
<dbReference type="Pfam" id="PF07291">
    <property type="entry name" value="MauE"/>
    <property type="match status" value="1"/>
</dbReference>
<keyword evidence="9" id="KW-1185">Reference proteome</keyword>
<keyword evidence="3 5" id="KW-1133">Transmembrane helix</keyword>
<reference evidence="8 9" key="1">
    <citation type="submission" date="2024-10" db="EMBL/GenBank/DDBJ databases">
        <authorList>
            <person name="Ratan Roy A."/>
            <person name="Morales Sandoval P.H."/>
            <person name="De Los Santos Villalobos S."/>
            <person name="Chakraborty S."/>
            <person name="Mukherjee J."/>
        </authorList>
    </citation>
    <scope>NUCLEOTIDE SEQUENCE [LARGE SCALE GENOMIC DNA]</scope>
    <source>
        <strain evidence="8 9">S1</strain>
    </source>
</reference>
<evidence type="ECO:0000313" key="9">
    <source>
        <dbReference type="Proteomes" id="UP001600165"/>
    </source>
</evidence>
<feature type="transmembrane region" description="Helical" evidence="5">
    <location>
        <begin position="188"/>
        <end position="206"/>
    </location>
</feature>
<accession>A0ABW6IKJ9</accession>
<name>A0ABW6IKJ9_9CYAN</name>
<comment type="subcellular location">
    <subcellularLocation>
        <location evidence="1">Membrane</location>
        <topology evidence="1">Multi-pass membrane protein</topology>
    </subcellularLocation>
</comment>
<proteinExistence type="predicted"/>
<comment type="caution">
    <text evidence="8">The sequence shown here is derived from an EMBL/GenBank/DDBJ whole genome shotgun (WGS) entry which is preliminary data.</text>
</comment>
<evidence type="ECO:0000259" key="6">
    <source>
        <dbReference type="Pfam" id="PF00462"/>
    </source>
</evidence>
<organism evidence="8 9">
    <name type="scientific">Almyronema epifaneia S1</name>
    <dbReference type="NCBI Taxonomy" id="2991925"/>
    <lineage>
        <taxon>Bacteria</taxon>
        <taxon>Bacillati</taxon>
        <taxon>Cyanobacteriota</taxon>
        <taxon>Cyanophyceae</taxon>
        <taxon>Nodosilineales</taxon>
        <taxon>Nodosilineaceae</taxon>
        <taxon>Almyronema</taxon>
        <taxon>Almyronema epifaneia</taxon>
    </lineage>
</organism>
<evidence type="ECO:0000256" key="1">
    <source>
        <dbReference type="ARBA" id="ARBA00004141"/>
    </source>
</evidence>
<dbReference type="Pfam" id="PF00462">
    <property type="entry name" value="Glutaredoxin"/>
    <property type="match status" value="1"/>
</dbReference>
<feature type="transmembrane region" description="Helical" evidence="5">
    <location>
        <begin position="227"/>
        <end position="248"/>
    </location>
</feature>
<dbReference type="Proteomes" id="UP001600165">
    <property type="component" value="Unassembled WGS sequence"/>
</dbReference>
<protein>
    <submittedName>
        <fullName evidence="8">MauE/DoxX family redox-associated membrane protein</fullName>
    </submittedName>
</protein>
<evidence type="ECO:0000256" key="4">
    <source>
        <dbReference type="ARBA" id="ARBA00023136"/>
    </source>
</evidence>
<dbReference type="RefSeq" id="WP_377968138.1">
    <property type="nucleotide sequence ID" value="NZ_JBHZOL010000111.1"/>
</dbReference>
<evidence type="ECO:0000256" key="3">
    <source>
        <dbReference type="ARBA" id="ARBA00022989"/>
    </source>
</evidence>
<feature type="domain" description="Glutaredoxin" evidence="6">
    <location>
        <begin position="21"/>
        <end position="81"/>
    </location>
</feature>
<dbReference type="EMBL" id="JBHZOL010000111">
    <property type="protein sequence ID" value="MFE4108509.1"/>
    <property type="molecule type" value="Genomic_DNA"/>
</dbReference>
<feature type="transmembrane region" description="Helical" evidence="5">
    <location>
        <begin position="106"/>
        <end position="131"/>
    </location>
</feature>
<dbReference type="PROSITE" id="PS51354">
    <property type="entry name" value="GLUTAREDOXIN_2"/>
    <property type="match status" value="1"/>
</dbReference>
<dbReference type="InterPro" id="IPR036249">
    <property type="entry name" value="Thioredoxin-like_sf"/>
</dbReference>
<dbReference type="Gene3D" id="3.40.30.10">
    <property type="entry name" value="Glutaredoxin"/>
    <property type="match status" value="1"/>
</dbReference>
<sequence length="273" mass="28920">MTATLSHSPATPTDRPEPVKLYRMSTAEHECPWGLRAVNLLNEKGIAFEDIKLTSQEEVAAFKAQHDVATTPQIFFGDRRIGGYTDLAAYFDVEAEKADYSYTPVAALFSTAGLMALATSLGVPGFMGISLSMLASLKLMDLNAFSESFAKYDLVTRRFKPYGKVYPFAELAIGLGFLSGIAPLATGIGSLVVGVSGAVSVFKAVYIDKMALNCACIGGNSKAPLGVVSFAENAIMALMGATLIFSAVGTREAEPQALLSPQEAAIVQVQAIE</sequence>
<keyword evidence="4 5" id="KW-0472">Membrane</keyword>
<evidence type="ECO:0000256" key="5">
    <source>
        <dbReference type="SAM" id="Phobius"/>
    </source>
</evidence>
<evidence type="ECO:0000256" key="2">
    <source>
        <dbReference type="ARBA" id="ARBA00022692"/>
    </source>
</evidence>
<dbReference type="SUPFAM" id="SSF52833">
    <property type="entry name" value="Thioredoxin-like"/>
    <property type="match status" value="1"/>
</dbReference>
<dbReference type="InterPro" id="IPR009908">
    <property type="entry name" value="Methylamine_util_MauE"/>
</dbReference>